<dbReference type="RefSeq" id="WP_146663716.1">
    <property type="nucleotide sequence ID" value="NZ_CP019791.1"/>
</dbReference>
<dbReference type="STRING" id="1936003.STSP2_03300"/>
<protein>
    <recommendedName>
        <fullName evidence="4">Helix-turn-helix domain-containing protein</fullName>
    </recommendedName>
</protein>
<evidence type="ECO:0000313" key="3">
    <source>
        <dbReference type="Proteomes" id="UP000189674"/>
    </source>
</evidence>
<dbReference type="Proteomes" id="UP000189674">
    <property type="component" value="Chromosome"/>
</dbReference>
<feature type="region of interest" description="Disordered" evidence="1">
    <location>
        <begin position="116"/>
        <end position="137"/>
    </location>
</feature>
<proteinExistence type="predicted"/>
<keyword evidence="3" id="KW-1185">Reference proteome</keyword>
<accession>A0A1U9NQV1</accession>
<sequence>MTDMYIKIFPEVMELPELSHSAKLVYCAVLSFRGRALKMSNACIAQLTGRSVRTVKQTLTTLRSLGLIYLENEQSRYRRIYPTTEIEESTGEKLRPYWGNLAPLLGKLVTHRRKEGNRSNAGSAGYESSCEVPVGDDSELLGIPELYPTQGELEELGLHEGKEVIDEQG</sequence>
<name>A0A1U9NQV1_9BACT</name>
<dbReference type="EMBL" id="CP019791">
    <property type="protein sequence ID" value="AQT70098.1"/>
    <property type="molecule type" value="Genomic_DNA"/>
</dbReference>
<dbReference type="KEGG" id="alus:STSP2_03300"/>
<dbReference type="Pfam" id="PF13730">
    <property type="entry name" value="HTH_36"/>
    <property type="match status" value="1"/>
</dbReference>
<evidence type="ECO:0000256" key="1">
    <source>
        <dbReference type="SAM" id="MobiDB-lite"/>
    </source>
</evidence>
<evidence type="ECO:0000313" key="2">
    <source>
        <dbReference type="EMBL" id="AQT70098.1"/>
    </source>
</evidence>
<evidence type="ECO:0008006" key="4">
    <source>
        <dbReference type="Google" id="ProtNLM"/>
    </source>
</evidence>
<dbReference type="AlphaFoldDB" id="A0A1U9NQV1"/>
<dbReference type="SUPFAM" id="SSF46785">
    <property type="entry name" value="Winged helix' DNA-binding domain"/>
    <property type="match status" value="1"/>
</dbReference>
<dbReference type="InterPro" id="IPR036390">
    <property type="entry name" value="WH_DNA-bd_sf"/>
</dbReference>
<reference evidence="3" key="1">
    <citation type="submission" date="2017-02" db="EMBL/GenBank/DDBJ databases">
        <title>Comparative genomics and description of representatives of a novel lineage of planctomycetes thriving in anoxic sediments.</title>
        <authorList>
            <person name="Spring S."/>
            <person name="Bunk B."/>
            <person name="Sproer C."/>
        </authorList>
    </citation>
    <scope>NUCLEOTIDE SEQUENCE [LARGE SCALE GENOMIC DNA]</scope>
    <source>
        <strain evidence="3">ST-NAGAB-D1</strain>
    </source>
</reference>
<gene>
    <name evidence="2" type="ORF">STSP2_03300</name>
</gene>
<organism evidence="2 3">
    <name type="scientific">Anaerohalosphaera lusitana</name>
    <dbReference type="NCBI Taxonomy" id="1936003"/>
    <lineage>
        <taxon>Bacteria</taxon>
        <taxon>Pseudomonadati</taxon>
        <taxon>Planctomycetota</taxon>
        <taxon>Phycisphaerae</taxon>
        <taxon>Sedimentisphaerales</taxon>
        <taxon>Anaerohalosphaeraceae</taxon>
        <taxon>Anaerohalosphaera</taxon>
    </lineage>
</organism>